<dbReference type="Proteomes" id="UP001165160">
    <property type="component" value="Unassembled WGS sequence"/>
</dbReference>
<evidence type="ECO:0000259" key="9">
    <source>
        <dbReference type="PROSITE" id="PS51319"/>
    </source>
</evidence>
<keyword evidence="3" id="KW-0862">Zinc</keyword>
<dbReference type="InterPro" id="IPR001222">
    <property type="entry name" value="Znf_TFIIS"/>
</dbReference>
<dbReference type="SUPFAM" id="SSF46942">
    <property type="entry name" value="Elongation factor TFIIS domain 2"/>
    <property type="match status" value="1"/>
</dbReference>
<keyword evidence="2 5" id="KW-0863">Zinc-finger</keyword>
<evidence type="ECO:0008006" key="13">
    <source>
        <dbReference type="Google" id="ProtNLM"/>
    </source>
</evidence>
<dbReference type="Pfam" id="PF08711">
    <property type="entry name" value="Med26"/>
    <property type="match status" value="1"/>
</dbReference>
<accession>A0A9W7CFB2</accession>
<gene>
    <name evidence="11" type="ORF">TrVE_jg9414</name>
</gene>
<keyword evidence="12" id="KW-1185">Reference proteome</keyword>
<evidence type="ECO:0000256" key="1">
    <source>
        <dbReference type="ARBA" id="ARBA00022723"/>
    </source>
</evidence>
<feature type="domain" description="TFIIS-type" evidence="8">
    <location>
        <begin position="284"/>
        <end position="324"/>
    </location>
</feature>
<dbReference type="CDD" id="cd13749">
    <property type="entry name" value="Zn-ribbon_TFIIS"/>
    <property type="match status" value="1"/>
</dbReference>
<dbReference type="InterPro" id="IPR036575">
    <property type="entry name" value="TFIIS_cen_dom_sf"/>
</dbReference>
<dbReference type="EMBL" id="BRXX01000320">
    <property type="protein sequence ID" value="GMI04723.1"/>
    <property type="molecule type" value="Genomic_DNA"/>
</dbReference>
<dbReference type="PROSITE" id="PS51321">
    <property type="entry name" value="TFIIS_CENTRAL"/>
    <property type="match status" value="1"/>
</dbReference>
<dbReference type="PANTHER" id="PTHR11477:SF0">
    <property type="entry name" value="IP08861P-RELATED"/>
    <property type="match status" value="1"/>
</dbReference>
<dbReference type="GO" id="GO:0006351">
    <property type="term" value="P:DNA-templated transcription"/>
    <property type="evidence" value="ECO:0007669"/>
    <property type="project" value="InterPro"/>
</dbReference>
<dbReference type="GO" id="GO:0008270">
    <property type="term" value="F:zinc ion binding"/>
    <property type="evidence" value="ECO:0007669"/>
    <property type="project" value="UniProtKB-KW"/>
</dbReference>
<feature type="region of interest" description="Disordered" evidence="7">
    <location>
        <begin position="86"/>
        <end position="109"/>
    </location>
</feature>
<dbReference type="PANTHER" id="PTHR11477">
    <property type="entry name" value="TRANSCRIPTION FACTOR S-II ZINC FINGER DOMAIN-CONTAINING PROTEIN"/>
    <property type="match status" value="1"/>
</dbReference>
<protein>
    <recommendedName>
        <fullName evidence="13">Transcription elongation factor</fullName>
    </recommendedName>
</protein>
<dbReference type="InterPro" id="IPR003618">
    <property type="entry name" value="TFIIS_cen_dom"/>
</dbReference>
<dbReference type="Pfam" id="PF07500">
    <property type="entry name" value="TFIIS_M"/>
    <property type="match status" value="1"/>
</dbReference>
<dbReference type="SUPFAM" id="SSF47676">
    <property type="entry name" value="Conserved domain common to transcription factors TFIIS, elongin A, CRSP70"/>
    <property type="match status" value="1"/>
</dbReference>
<reference evidence="12" key="1">
    <citation type="journal article" date="2023" name="Commun. Biol.">
        <title>Genome analysis of Parmales, the sister group of diatoms, reveals the evolutionary specialization of diatoms from phago-mixotrophs to photoautotrophs.</title>
        <authorList>
            <person name="Ban H."/>
            <person name="Sato S."/>
            <person name="Yoshikawa S."/>
            <person name="Yamada K."/>
            <person name="Nakamura Y."/>
            <person name="Ichinomiya M."/>
            <person name="Sato N."/>
            <person name="Blanc-Mathieu R."/>
            <person name="Endo H."/>
            <person name="Kuwata A."/>
            <person name="Ogata H."/>
        </authorList>
    </citation>
    <scope>NUCLEOTIDE SEQUENCE [LARGE SCALE GENOMIC DNA]</scope>
    <source>
        <strain evidence="12">NIES 3699</strain>
    </source>
</reference>
<evidence type="ECO:0000256" key="4">
    <source>
        <dbReference type="ARBA" id="ARBA00023242"/>
    </source>
</evidence>
<keyword evidence="4 6" id="KW-0539">Nucleus</keyword>
<dbReference type="InterPro" id="IPR035441">
    <property type="entry name" value="TFIIS/LEDGF_dom_sf"/>
</dbReference>
<evidence type="ECO:0000256" key="7">
    <source>
        <dbReference type="SAM" id="MobiDB-lite"/>
    </source>
</evidence>
<dbReference type="Gene3D" id="1.10.472.30">
    <property type="entry name" value="Transcription elongation factor S-II, central domain"/>
    <property type="match status" value="1"/>
</dbReference>
<dbReference type="PROSITE" id="PS51133">
    <property type="entry name" value="ZF_TFIIS_2"/>
    <property type="match status" value="1"/>
</dbReference>
<dbReference type="SUPFAM" id="SSF57783">
    <property type="entry name" value="Zinc beta-ribbon"/>
    <property type="match status" value="1"/>
</dbReference>
<feature type="domain" description="TFIIS central" evidence="10">
    <location>
        <begin position="138"/>
        <end position="266"/>
    </location>
</feature>
<sequence>MSLSELKSQLVQSRDAASKYAPPIEVLKKLDGIPPSGITLAGLAESQIGKVVTSFKGEDSVSKWGQETADLAKSIVKKWKKVAKSQGAGASAPPAPAAAKKAPAAAAAAPAAAAKPSSPLEIGKAEAQKYADALDPPTRGKVLMVLRQGLLEGAEAEKAKGTLLEGKSPEDCATLAFDSAKGIENAIRNKFGSSVSKDYQKKAMTLKFNLKKNSYLAAQMLLRLLEPDNLVDLTTEQLATREAVEAAEAAKKALDDARRLDWETQNEEKIQEQCGITGDLLQASLFTCGKCKSIKTESTQKQTRSADEPMTVFVHCKNCGNRWKC</sequence>
<evidence type="ECO:0000256" key="6">
    <source>
        <dbReference type="PROSITE-ProRule" id="PRU00649"/>
    </source>
</evidence>
<dbReference type="InterPro" id="IPR017923">
    <property type="entry name" value="TFIIS_N"/>
</dbReference>
<dbReference type="AlphaFoldDB" id="A0A9W7CFB2"/>
<dbReference type="GO" id="GO:0005634">
    <property type="term" value="C:nucleus"/>
    <property type="evidence" value="ECO:0007669"/>
    <property type="project" value="UniProtKB-SubCell"/>
</dbReference>
<evidence type="ECO:0000256" key="3">
    <source>
        <dbReference type="ARBA" id="ARBA00022833"/>
    </source>
</evidence>
<evidence type="ECO:0000259" key="8">
    <source>
        <dbReference type="PROSITE" id="PS51133"/>
    </source>
</evidence>
<proteinExistence type="predicted"/>
<dbReference type="Gene3D" id="1.20.930.10">
    <property type="entry name" value="Conserved domain common to transcription factors TFIIS, elongin A, CRSP70"/>
    <property type="match status" value="1"/>
</dbReference>
<dbReference type="PROSITE" id="PS51319">
    <property type="entry name" value="TFIIS_N"/>
    <property type="match status" value="1"/>
</dbReference>
<evidence type="ECO:0000256" key="2">
    <source>
        <dbReference type="ARBA" id="ARBA00022771"/>
    </source>
</evidence>
<organism evidence="11 12">
    <name type="scientific">Triparma verrucosa</name>
    <dbReference type="NCBI Taxonomy" id="1606542"/>
    <lineage>
        <taxon>Eukaryota</taxon>
        <taxon>Sar</taxon>
        <taxon>Stramenopiles</taxon>
        <taxon>Ochrophyta</taxon>
        <taxon>Bolidophyceae</taxon>
        <taxon>Parmales</taxon>
        <taxon>Triparmaceae</taxon>
        <taxon>Triparma</taxon>
    </lineage>
</organism>
<comment type="caution">
    <text evidence="11">The sequence shown here is derived from an EMBL/GenBank/DDBJ whole genome shotgun (WGS) entry which is preliminary data.</text>
</comment>
<name>A0A9W7CFB2_9STRA</name>
<feature type="domain" description="TFIIS N-terminal" evidence="9">
    <location>
        <begin position="1"/>
        <end position="86"/>
    </location>
</feature>
<dbReference type="Gene3D" id="2.20.25.10">
    <property type="match status" value="1"/>
</dbReference>
<keyword evidence="1" id="KW-0479">Metal-binding</keyword>
<evidence type="ECO:0000313" key="11">
    <source>
        <dbReference type="EMBL" id="GMI04723.1"/>
    </source>
</evidence>
<dbReference type="GO" id="GO:0003676">
    <property type="term" value="F:nucleic acid binding"/>
    <property type="evidence" value="ECO:0007669"/>
    <property type="project" value="InterPro"/>
</dbReference>
<dbReference type="SMART" id="SM00440">
    <property type="entry name" value="ZnF_C2C2"/>
    <property type="match status" value="1"/>
</dbReference>
<evidence type="ECO:0000313" key="12">
    <source>
        <dbReference type="Proteomes" id="UP001165160"/>
    </source>
</evidence>
<evidence type="ECO:0000256" key="5">
    <source>
        <dbReference type="PROSITE-ProRule" id="PRU00472"/>
    </source>
</evidence>
<dbReference type="Pfam" id="PF01096">
    <property type="entry name" value="Zn_ribbon_TFIIS"/>
    <property type="match status" value="1"/>
</dbReference>
<evidence type="ECO:0000259" key="10">
    <source>
        <dbReference type="PROSITE" id="PS51321"/>
    </source>
</evidence>
<dbReference type="PIRSF" id="PIRSF006704">
    <property type="entry name" value="TF_IIS"/>
    <property type="match status" value="1"/>
</dbReference>
<comment type="subcellular location">
    <subcellularLocation>
        <location evidence="6">Nucleus</location>
    </subcellularLocation>
</comment>
<dbReference type="InterPro" id="IPR035100">
    <property type="entry name" value="TF_IIS-typ"/>
</dbReference>